<proteinExistence type="predicted"/>
<dbReference type="PANTHER" id="PTHR43591:SF110">
    <property type="entry name" value="RHODANESE DOMAIN-CONTAINING PROTEIN"/>
    <property type="match status" value="1"/>
</dbReference>
<dbReference type="EMBL" id="NVBO01000196">
    <property type="protein sequence ID" value="PFR98698.1"/>
    <property type="molecule type" value="Genomic_DNA"/>
</dbReference>
<feature type="domain" description="Methyltransferase" evidence="1">
    <location>
        <begin position="48"/>
        <end position="143"/>
    </location>
</feature>
<dbReference type="Gene3D" id="2.20.25.110">
    <property type="entry name" value="S-adenosyl-L-methionine-dependent methyltransferases"/>
    <property type="match status" value="1"/>
</dbReference>
<dbReference type="InterPro" id="IPR029063">
    <property type="entry name" value="SAM-dependent_MTases_sf"/>
</dbReference>
<comment type="caution">
    <text evidence="2">The sequence shown here is derived from an EMBL/GenBank/DDBJ whole genome shotgun (WGS) entry which is preliminary data.</text>
</comment>
<accession>A0AA44TDE8</accession>
<dbReference type="InterPro" id="IPR041698">
    <property type="entry name" value="Methyltransf_25"/>
</dbReference>
<dbReference type="Pfam" id="PF13649">
    <property type="entry name" value="Methyltransf_25"/>
    <property type="match status" value="1"/>
</dbReference>
<sequence>MSNIKETWKDFFNDDYCEYGKYLYTEEQTINAVKGIKRILNLPQGSNILDLCCGYGRVTIPLAKEGYNLVGIDGSSDLINSGIKEAEKKAVEINFINKDARNINYDEDFDAVINTGGAFGYTLDVQADKYILRNMEKSLKPGGKLIMEIHSRDGHLRSYNNDYNETTFENTKMGFEYRFDPINSIWGYTFGWKDGENSKSSSLDFRLYTPSEIIRMLEETGFININVFGNWDQSSLEVDHSTMILVCEKKRCEK</sequence>
<dbReference type="Proteomes" id="UP000226357">
    <property type="component" value="Unassembled WGS sequence"/>
</dbReference>
<dbReference type="Gene3D" id="3.40.50.150">
    <property type="entry name" value="Vaccinia Virus protein VP39"/>
    <property type="match status" value="1"/>
</dbReference>
<evidence type="ECO:0000313" key="2">
    <source>
        <dbReference type="EMBL" id="PFR98698.1"/>
    </source>
</evidence>
<gene>
    <name evidence="2" type="ORF">COK38_18540</name>
</gene>
<reference evidence="2 3" key="1">
    <citation type="submission" date="2017-09" db="EMBL/GenBank/DDBJ databases">
        <title>Large-scale bioinformatics analysis of Bacillus genomes uncovers conserved roles of natural products in bacterial physiology.</title>
        <authorList>
            <consortium name="Agbiome Team Llc"/>
            <person name="Bleich R.M."/>
            <person name="Grubbs K.J."/>
            <person name="Santa Maria K.C."/>
            <person name="Allen S.E."/>
            <person name="Farag S."/>
            <person name="Shank E.A."/>
            <person name="Bowers A."/>
        </authorList>
    </citation>
    <scope>NUCLEOTIDE SEQUENCE [LARGE SCALE GENOMIC DNA]</scope>
    <source>
        <strain evidence="2 3">AFS067272</strain>
    </source>
</reference>
<protein>
    <recommendedName>
        <fullName evidence="1">Methyltransferase domain-containing protein</fullName>
    </recommendedName>
</protein>
<dbReference type="CDD" id="cd02440">
    <property type="entry name" value="AdoMet_MTases"/>
    <property type="match status" value="1"/>
</dbReference>
<dbReference type="PANTHER" id="PTHR43591">
    <property type="entry name" value="METHYLTRANSFERASE"/>
    <property type="match status" value="1"/>
</dbReference>
<name>A0AA44TDE8_BACCE</name>
<organism evidence="2 3">
    <name type="scientific">Bacillus cereus</name>
    <dbReference type="NCBI Taxonomy" id="1396"/>
    <lineage>
        <taxon>Bacteria</taxon>
        <taxon>Bacillati</taxon>
        <taxon>Bacillota</taxon>
        <taxon>Bacilli</taxon>
        <taxon>Bacillales</taxon>
        <taxon>Bacillaceae</taxon>
        <taxon>Bacillus</taxon>
        <taxon>Bacillus cereus group</taxon>
    </lineage>
</organism>
<dbReference type="SUPFAM" id="SSF53335">
    <property type="entry name" value="S-adenosyl-L-methionine-dependent methyltransferases"/>
    <property type="match status" value="1"/>
</dbReference>
<dbReference type="RefSeq" id="WP_098523721.1">
    <property type="nucleotide sequence ID" value="NZ_NUYJ01000136.1"/>
</dbReference>
<evidence type="ECO:0000313" key="3">
    <source>
        <dbReference type="Proteomes" id="UP000226357"/>
    </source>
</evidence>
<evidence type="ECO:0000259" key="1">
    <source>
        <dbReference type="Pfam" id="PF13649"/>
    </source>
</evidence>
<dbReference type="AlphaFoldDB" id="A0AA44TDE8"/>